<gene>
    <name evidence="3" type="ORF">QDX21_08950</name>
</gene>
<dbReference type="GO" id="GO:0005829">
    <property type="term" value="C:cytosol"/>
    <property type="evidence" value="ECO:0007669"/>
    <property type="project" value="TreeGrafter"/>
</dbReference>
<evidence type="ECO:0000256" key="1">
    <source>
        <dbReference type="ARBA" id="ARBA00022962"/>
    </source>
</evidence>
<evidence type="ECO:0000313" key="4">
    <source>
        <dbReference type="Proteomes" id="UP001224674"/>
    </source>
</evidence>
<dbReference type="GO" id="GO:0004049">
    <property type="term" value="F:anthranilate synthase activity"/>
    <property type="evidence" value="ECO:0007669"/>
    <property type="project" value="UniProtKB-EC"/>
</dbReference>
<dbReference type="CDD" id="cd01743">
    <property type="entry name" value="GATase1_Anthranilate_Synthase"/>
    <property type="match status" value="1"/>
</dbReference>
<dbReference type="Pfam" id="PF00117">
    <property type="entry name" value="GATase"/>
    <property type="match status" value="1"/>
</dbReference>
<proteinExistence type="predicted"/>
<dbReference type="SUPFAM" id="SSF52317">
    <property type="entry name" value="Class I glutamine amidotransferase-like"/>
    <property type="match status" value="1"/>
</dbReference>
<dbReference type="InterPro" id="IPR006221">
    <property type="entry name" value="TrpG/PapA_dom"/>
</dbReference>
<dbReference type="AlphaFoldDB" id="A0AAJ6AJ78"/>
<protein>
    <submittedName>
        <fullName evidence="3">Aminodeoxychorismate/anthranilate synthase component II</fullName>
        <ecNumber evidence="3">4.1.3.27</ecNumber>
    </submittedName>
</protein>
<accession>A0AAJ6AJ78</accession>
<dbReference type="GO" id="GO:0000162">
    <property type="term" value="P:L-tryptophan biosynthetic process"/>
    <property type="evidence" value="ECO:0007669"/>
    <property type="project" value="TreeGrafter"/>
</dbReference>
<dbReference type="PRINTS" id="PR00096">
    <property type="entry name" value="GATASE"/>
</dbReference>
<feature type="domain" description="Glutamine amidotransferase" evidence="2">
    <location>
        <begin position="8"/>
        <end position="194"/>
    </location>
</feature>
<dbReference type="InterPro" id="IPR029062">
    <property type="entry name" value="Class_I_gatase-like"/>
</dbReference>
<dbReference type="RefSeq" id="WP_279674289.1">
    <property type="nucleotide sequence ID" value="NZ_CP122562.1"/>
</dbReference>
<dbReference type="Proteomes" id="UP001224674">
    <property type="component" value="Chromosome"/>
</dbReference>
<dbReference type="Gene3D" id="3.40.50.880">
    <property type="match status" value="1"/>
</dbReference>
<dbReference type="PROSITE" id="PS51273">
    <property type="entry name" value="GATASE_TYPE_1"/>
    <property type="match status" value="1"/>
</dbReference>
<evidence type="ECO:0000259" key="2">
    <source>
        <dbReference type="Pfam" id="PF00117"/>
    </source>
</evidence>
<evidence type="ECO:0000313" key="3">
    <source>
        <dbReference type="EMBL" id="WGH94518.1"/>
    </source>
</evidence>
<keyword evidence="4" id="KW-1185">Reference proteome</keyword>
<dbReference type="EMBL" id="CP122566">
    <property type="protein sequence ID" value="WGH94518.1"/>
    <property type="molecule type" value="Genomic_DNA"/>
</dbReference>
<keyword evidence="3" id="KW-0456">Lyase</keyword>
<keyword evidence="1" id="KW-0315">Glutamine amidotransferase</keyword>
<dbReference type="PANTHER" id="PTHR43418:SF4">
    <property type="entry name" value="MULTIFUNCTIONAL TRYPTOPHAN BIOSYNTHESIS PROTEIN"/>
    <property type="match status" value="1"/>
</dbReference>
<dbReference type="PANTHER" id="PTHR43418">
    <property type="entry name" value="MULTIFUNCTIONAL TRYPTOPHAN BIOSYNTHESIS PROTEIN-RELATED"/>
    <property type="match status" value="1"/>
</dbReference>
<dbReference type="InterPro" id="IPR017926">
    <property type="entry name" value="GATASE"/>
</dbReference>
<dbReference type="FunFam" id="3.40.50.880:FF:000003">
    <property type="entry name" value="Anthranilate synthase component II"/>
    <property type="match status" value="1"/>
</dbReference>
<dbReference type="NCBIfam" id="TIGR00566">
    <property type="entry name" value="trpG_papA"/>
    <property type="match status" value="1"/>
</dbReference>
<name>A0AAJ6AJ78_9MICC</name>
<dbReference type="PRINTS" id="PR00097">
    <property type="entry name" value="ANTSNTHASEII"/>
</dbReference>
<dbReference type="EC" id="4.1.3.27" evidence="3"/>
<dbReference type="InterPro" id="IPR050472">
    <property type="entry name" value="Anth_synth/Amidotransfase"/>
</dbReference>
<reference evidence="3 4" key="1">
    <citation type="submission" date="2023-03" db="EMBL/GenBank/DDBJ databases">
        <title>Complete genome sequences of several Auritidibacter ignavus strains isolated from ear infections.</title>
        <authorList>
            <person name="Baehr T."/>
            <person name="Baumhoegger A.M."/>
        </authorList>
    </citation>
    <scope>NUCLEOTIDE SEQUENCE [LARGE SCALE GENOMIC DNA]</scope>
    <source>
        <strain evidence="3 4">BABAE-6</strain>
    </source>
</reference>
<organism evidence="3 4">
    <name type="scientific">Auritidibacter ignavus</name>
    <dbReference type="NCBI Taxonomy" id="678932"/>
    <lineage>
        <taxon>Bacteria</taxon>
        <taxon>Bacillati</taxon>
        <taxon>Actinomycetota</taxon>
        <taxon>Actinomycetes</taxon>
        <taxon>Micrococcales</taxon>
        <taxon>Micrococcaceae</taxon>
        <taxon>Auritidibacter</taxon>
    </lineage>
</organism>
<sequence>MSRSPRILVIDNYDSFVFTVINYLRDAGAEVEVLRNDELSWEEFVERAQVADGVLISPGPGDPSSAGVSMDLIRWAAEQAKPLYGVCLGHQAIGEVYGARISRAAQQLHGKNSSVTHTDHPMFEAVPNPFTATRYHSLAAERDTVDETVLEVTATTADGVPMAFAHRHLPIWGVQFHPEALMTEGGHEMLRNWVNTL</sequence>